<comment type="caution">
    <text evidence="8">The sequence shown here is derived from an EMBL/GenBank/DDBJ whole genome shotgun (WGS) entry which is preliminary data.</text>
</comment>
<organism evidence="8 9">
    <name type="scientific">Ficus carica</name>
    <name type="common">Common fig</name>
    <dbReference type="NCBI Taxonomy" id="3494"/>
    <lineage>
        <taxon>Eukaryota</taxon>
        <taxon>Viridiplantae</taxon>
        <taxon>Streptophyta</taxon>
        <taxon>Embryophyta</taxon>
        <taxon>Tracheophyta</taxon>
        <taxon>Spermatophyta</taxon>
        <taxon>Magnoliopsida</taxon>
        <taxon>eudicotyledons</taxon>
        <taxon>Gunneridae</taxon>
        <taxon>Pentapetalae</taxon>
        <taxon>rosids</taxon>
        <taxon>fabids</taxon>
        <taxon>Rosales</taxon>
        <taxon>Moraceae</taxon>
        <taxon>Ficeae</taxon>
        <taxon>Ficus</taxon>
    </lineage>
</organism>
<comment type="subunit">
    <text evidence="4">Forms oligomeric structures.</text>
</comment>
<evidence type="ECO:0000256" key="4">
    <source>
        <dbReference type="ARBA" id="ARBA00038789"/>
    </source>
</evidence>
<dbReference type="InterPro" id="IPR008978">
    <property type="entry name" value="HSP20-like_chaperone"/>
</dbReference>
<evidence type="ECO:0000256" key="3">
    <source>
        <dbReference type="ARBA" id="ARBA00023016"/>
    </source>
</evidence>
<protein>
    <recommendedName>
        <fullName evidence="7">SHSP domain-containing protein</fullName>
    </recommendedName>
</protein>
<dbReference type="CDD" id="cd06472">
    <property type="entry name" value="ACD_ScHsp26_like"/>
    <property type="match status" value="1"/>
</dbReference>
<keyword evidence="9" id="KW-1185">Reference proteome</keyword>
<dbReference type="Gramene" id="FCD_00002155-RA">
    <property type="protein sequence ID" value="FCD_00002155-RA:cds"/>
    <property type="gene ID" value="FCD_00002155"/>
</dbReference>
<comment type="subcellular location">
    <subcellularLocation>
        <location evidence="1">Cytoplasm</location>
    </subcellularLocation>
</comment>
<dbReference type="Proteomes" id="UP001187192">
    <property type="component" value="Unassembled WGS sequence"/>
</dbReference>
<dbReference type="PROSITE" id="PS01031">
    <property type="entry name" value="SHSP"/>
    <property type="match status" value="1"/>
</dbReference>
<evidence type="ECO:0000259" key="7">
    <source>
        <dbReference type="PROSITE" id="PS01031"/>
    </source>
</evidence>
<dbReference type="InterPro" id="IPR031107">
    <property type="entry name" value="Small_HSP"/>
</dbReference>
<dbReference type="InterPro" id="IPR002068">
    <property type="entry name" value="A-crystallin/Hsp20_dom"/>
</dbReference>
<sequence>MSLIPNILGGVRSSVFDPFSVDAWDPFHLLPAPIRENLEFSNTRIDWKETSQAHVFQADLPGLTKDDVKVEVVDERVLQITGERKIQKEDSGETWHRIERSSGKFQRRFRLPENARMDQVTASIENGVLTVTVPKEEVRRPEVMPVQVSGS</sequence>
<evidence type="ECO:0000313" key="9">
    <source>
        <dbReference type="Proteomes" id="UP001187192"/>
    </source>
</evidence>
<feature type="domain" description="SHSP" evidence="7">
    <location>
        <begin position="36"/>
        <end position="149"/>
    </location>
</feature>
<evidence type="ECO:0000256" key="5">
    <source>
        <dbReference type="PROSITE-ProRule" id="PRU00285"/>
    </source>
</evidence>
<evidence type="ECO:0000313" key="8">
    <source>
        <dbReference type="EMBL" id="GMN23937.1"/>
    </source>
</evidence>
<accession>A0AA88CNZ4</accession>
<dbReference type="SUPFAM" id="SSF49764">
    <property type="entry name" value="HSP20-like chaperones"/>
    <property type="match status" value="1"/>
</dbReference>
<dbReference type="FunFam" id="2.60.40.790:FF:000009">
    <property type="entry name" value="17.6 kDa class I heat shock protein-like"/>
    <property type="match status" value="1"/>
</dbReference>
<keyword evidence="3" id="KW-0346">Stress response</keyword>
<dbReference type="Gene3D" id="2.60.40.790">
    <property type="match status" value="1"/>
</dbReference>
<comment type="similarity">
    <text evidence="5 6">Belongs to the small heat shock protein (HSP20) family.</text>
</comment>
<name>A0AA88CNZ4_FICCA</name>
<dbReference type="GO" id="GO:0005737">
    <property type="term" value="C:cytoplasm"/>
    <property type="evidence" value="ECO:0007669"/>
    <property type="project" value="UniProtKB-SubCell"/>
</dbReference>
<dbReference type="AlphaFoldDB" id="A0AA88CNZ4"/>
<gene>
    <name evidence="8" type="ORF">TIFTF001_000330</name>
</gene>
<dbReference type="Pfam" id="PF00011">
    <property type="entry name" value="HSP20"/>
    <property type="match status" value="1"/>
</dbReference>
<evidence type="ECO:0000256" key="6">
    <source>
        <dbReference type="RuleBase" id="RU003616"/>
    </source>
</evidence>
<proteinExistence type="inferred from homology"/>
<dbReference type="EMBL" id="BTGU01000001">
    <property type="protein sequence ID" value="GMN23937.1"/>
    <property type="molecule type" value="Genomic_DNA"/>
</dbReference>
<evidence type="ECO:0000256" key="2">
    <source>
        <dbReference type="ARBA" id="ARBA00022490"/>
    </source>
</evidence>
<reference evidence="8" key="1">
    <citation type="submission" date="2023-07" db="EMBL/GenBank/DDBJ databases">
        <title>draft genome sequence of fig (Ficus carica).</title>
        <authorList>
            <person name="Takahashi T."/>
            <person name="Nishimura K."/>
        </authorList>
    </citation>
    <scope>NUCLEOTIDE SEQUENCE</scope>
</reference>
<evidence type="ECO:0000256" key="1">
    <source>
        <dbReference type="ARBA" id="ARBA00004496"/>
    </source>
</evidence>
<dbReference type="PANTHER" id="PTHR11527">
    <property type="entry name" value="HEAT-SHOCK PROTEIN 20 FAMILY MEMBER"/>
    <property type="match status" value="1"/>
</dbReference>
<keyword evidence="2" id="KW-0963">Cytoplasm</keyword>